<dbReference type="PANTHER" id="PTHR30386:SF24">
    <property type="entry name" value="MULTIDRUG RESISTANCE EFFLUX PUMP"/>
    <property type="match status" value="1"/>
</dbReference>
<dbReference type="Gene3D" id="2.40.30.170">
    <property type="match status" value="1"/>
</dbReference>
<protein>
    <submittedName>
        <fullName evidence="3">Secretion protein HlyD</fullName>
    </submittedName>
</protein>
<evidence type="ECO:0000259" key="2">
    <source>
        <dbReference type="Pfam" id="PF25963"/>
    </source>
</evidence>
<feature type="domain" description="p-hydroxybenzoic acid efflux pump subunit AaeA-like beta-barrel" evidence="2">
    <location>
        <begin position="267"/>
        <end position="350"/>
    </location>
</feature>
<evidence type="ECO:0000313" key="4">
    <source>
        <dbReference type="Proteomes" id="UP000445000"/>
    </source>
</evidence>
<gene>
    <name evidence="3" type="ORF">GCM10011487_48100</name>
</gene>
<dbReference type="PANTHER" id="PTHR30386">
    <property type="entry name" value="MEMBRANE FUSION SUBUNIT OF EMRAB-TOLC MULTIDRUG EFFLUX PUMP"/>
    <property type="match status" value="1"/>
</dbReference>
<dbReference type="InterPro" id="IPR058634">
    <property type="entry name" value="AaeA-lik-b-barrel"/>
</dbReference>
<comment type="caution">
    <text evidence="3">The sequence shown here is derived from an EMBL/GenBank/DDBJ whole genome shotgun (WGS) entry which is preliminary data.</text>
</comment>
<accession>A0A829YHU0</accession>
<keyword evidence="4" id="KW-1185">Reference proteome</keyword>
<dbReference type="Pfam" id="PF25963">
    <property type="entry name" value="Beta-barrel_AAEA"/>
    <property type="match status" value="1"/>
</dbReference>
<evidence type="ECO:0000256" key="1">
    <source>
        <dbReference type="SAM" id="Coils"/>
    </source>
</evidence>
<dbReference type="SUPFAM" id="SSF111369">
    <property type="entry name" value="HlyD-like secretion proteins"/>
    <property type="match status" value="3"/>
</dbReference>
<proteinExistence type="predicted"/>
<dbReference type="Gene3D" id="1.10.287.470">
    <property type="entry name" value="Helix hairpin bin"/>
    <property type="match status" value="1"/>
</dbReference>
<keyword evidence="1" id="KW-0175">Coiled coil</keyword>
<feature type="coiled-coil region" evidence="1">
    <location>
        <begin position="133"/>
        <end position="191"/>
    </location>
</feature>
<dbReference type="RefSeq" id="WP_161814454.1">
    <property type="nucleotide sequence ID" value="NZ_BLJN01000005.1"/>
</dbReference>
<evidence type="ECO:0000313" key="3">
    <source>
        <dbReference type="EMBL" id="GFE82810.1"/>
    </source>
</evidence>
<dbReference type="AlphaFoldDB" id="A0A829YHU0"/>
<name>A0A829YHU0_9GAMM</name>
<dbReference type="EMBL" id="BLJN01000005">
    <property type="protein sequence ID" value="GFE82810.1"/>
    <property type="molecule type" value="Genomic_DNA"/>
</dbReference>
<sequence>MSAIPEGQVLPAPPASSGLSPAMRRLLIGAGSVLATAAVVALAYGSWHGVTPFETTNNAYVKGDLTFVATKVGGYVVEVNSENNQRVAAGQVLARIDSRDYESTLRDASALVAQQRAALVQIDAQEQLQHAQIRIADAAVASANAQLRKAREEFTRASALVDEGGVSRSIHDQATAEKVRAETAVEQAQAQAVFVRKQLAVIDAQRQAIKAALQGAEARQLRARNDLEATAITSPREGVVAGRNIRLGEFVNASTRLLAIAPTQDLWIEANLRETQLSRIRPGDRVRVEVDAIRDVVYCGTVESIGGASAAEYALLPPDNATGNFTKIVRRFPVRILLDEAQPGLDRLAGGMSVQPMIAIDSHTDGRAHRGLIGWLFGPFGCESPGARS</sequence>
<organism evidence="3 4">
    <name type="scientific">Steroidobacter agaridevorans</name>
    <dbReference type="NCBI Taxonomy" id="2695856"/>
    <lineage>
        <taxon>Bacteria</taxon>
        <taxon>Pseudomonadati</taxon>
        <taxon>Pseudomonadota</taxon>
        <taxon>Gammaproteobacteria</taxon>
        <taxon>Steroidobacterales</taxon>
        <taxon>Steroidobacteraceae</taxon>
        <taxon>Steroidobacter</taxon>
    </lineage>
</organism>
<dbReference type="InterPro" id="IPR050739">
    <property type="entry name" value="MFP"/>
</dbReference>
<dbReference type="Gene3D" id="2.40.50.100">
    <property type="match status" value="1"/>
</dbReference>
<reference evidence="4" key="1">
    <citation type="submission" date="2020-01" db="EMBL/GenBank/DDBJ databases">
        <title>'Steroidobacter agaridevorans' sp. nov., agar-degrading bacteria isolated from rhizosphere soils.</title>
        <authorList>
            <person name="Ikenaga M."/>
            <person name="Kataoka M."/>
            <person name="Murouchi A."/>
            <person name="Katsuragi S."/>
            <person name="Sakai M."/>
        </authorList>
    </citation>
    <scope>NUCLEOTIDE SEQUENCE [LARGE SCALE GENOMIC DNA]</scope>
    <source>
        <strain evidence="4">YU21-B</strain>
    </source>
</reference>
<dbReference type="Proteomes" id="UP000445000">
    <property type="component" value="Unassembled WGS sequence"/>
</dbReference>